<accession>A0A9J7HLA9</accession>
<gene>
    <name evidence="4" type="primary">LOC118404379</name>
</gene>
<feature type="domain" description="F5/8 type C" evidence="2">
    <location>
        <begin position="814"/>
        <end position="978"/>
    </location>
</feature>
<reference evidence="4" key="2">
    <citation type="submission" date="2025-08" db="UniProtKB">
        <authorList>
            <consortium name="RefSeq"/>
        </authorList>
    </citation>
    <scope>IDENTIFICATION</scope>
    <source>
        <strain evidence="4">S238N-H82</strain>
        <tissue evidence="4">Testes</tissue>
    </source>
</reference>
<dbReference type="InterPro" id="IPR000421">
    <property type="entry name" value="FA58C"/>
</dbReference>
<feature type="domain" description="F5/8 type C" evidence="2">
    <location>
        <begin position="263"/>
        <end position="427"/>
    </location>
</feature>
<feature type="domain" description="F5/8 type C" evidence="2">
    <location>
        <begin position="446"/>
        <end position="608"/>
    </location>
</feature>
<dbReference type="KEGG" id="bfo:118404379"/>
<evidence type="ECO:0000256" key="1">
    <source>
        <dbReference type="ARBA" id="ARBA00010241"/>
    </source>
</evidence>
<evidence type="ECO:0000259" key="2">
    <source>
        <dbReference type="PROSITE" id="PS50022"/>
    </source>
</evidence>
<feature type="domain" description="F5/8 type C" evidence="2">
    <location>
        <begin position="632"/>
        <end position="793"/>
    </location>
</feature>
<dbReference type="PROSITE" id="PS01285">
    <property type="entry name" value="FA58C_1"/>
    <property type="match status" value="5"/>
</dbReference>
<proteinExistence type="inferred from homology"/>
<dbReference type="AlphaFoldDB" id="A0A9J7HLA9"/>
<comment type="similarity">
    <text evidence="1">Belongs to the neurexin family.</text>
</comment>
<dbReference type="Proteomes" id="UP000001554">
    <property type="component" value="Chromosome 17"/>
</dbReference>
<evidence type="ECO:0000313" key="4">
    <source>
        <dbReference type="RefSeq" id="XP_035659342.1"/>
    </source>
</evidence>
<protein>
    <submittedName>
        <fullName evidence="4">Uncharacterized protein LOC118404379</fullName>
    </submittedName>
</protein>
<organism evidence="3 4">
    <name type="scientific">Branchiostoma floridae</name>
    <name type="common">Florida lancelet</name>
    <name type="synonym">Amphioxus</name>
    <dbReference type="NCBI Taxonomy" id="7739"/>
    <lineage>
        <taxon>Eukaryota</taxon>
        <taxon>Metazoa</taxon>
        <taxon>Chordata</taxon>
        <taxon>Cephalochordata</taxon>
        <taxon>Leptocardii</taxon>
        <taxon>Amphioxiformes</taxon>
        <taxon>Branchiostomatidae</taxon>
        <taxon>Branchiostoma</taxon>
    </lineage>
</organism>
<sequence>MATPEDIAALKETIASLTKMIEDQKKQMEEIRGFMKTVALKSGQKFDFKAMMTSSMTSSSASSTTKKMSMESKMTAITTKISKYSVFASTTTTVVMTSSTELSEKTSVTRAKFSCVETATEAGAWCAATNDDKQFLLIDLESAQLVTGIVTQGRNSSPDWPDGPTQQWVTSYKISYGLENGDETEYKKANGEALIFKGNADTDTPVSHAFKTYNGTFTARYIKIHVLTWHEHIAMRADVIIEDETKKLEVQMMEVETTKTTIAESVSVTSVMASSTTTVVMTSSTELSEKTSITRAKFSCVETATEAGAWCAATNDDKQFLLIDLESAQLVTGIVTQGRNSSPDWPDGPTQQWVTSYKISYGLENGDETEYKNSKGEAVIFKANVDTDTPVSHSFKAYSGTFTARYIKIHIVTWHEHIAMRADIIIEDDTKIQIKKEEEKTVIAETVTETSVMASSSISVVVTTSTELDVRYTVTQAKFGVVETKDEAGAWCAATNDDKQFLLIDLEQEKLVTGIVTQGRNSSPDWPDGPTSHWVTSYTLSYGLENGDENQYKDAKGELKIFKGNKDTDTPVTHNFAQLNGPFKARYVKIHPVTWNDHICMRADMIVEDEAKKAIKEVAKKEETMTVIAESVTETSVMASSSIMVSVTTSTELDVRYTVTQAKFGVVETKDEAGAWCAATNDDKQFLLIDLEQEKLVTGIVTQGRNSSPDWPDGPTSHWVTSYTLSYGLENGDENEYKDKKGELKIFKGNKDTDTPVTHNFAEFGGPFNARYVKIHPVTWNDHICMRADMIVEDPVKKQLNEVAKKEEQMTVIAESVTETSVIASSVTMVSVTTSTELDVRYTVTQAKFGVVETKDEAGAWCAATNDDKQFLLIDLEQEKLVTGIVTQGRNSSPDWPDGPTSHWVTSYTLSYGLENGDENEYKDVKGELKIFKGNKDTDTPVTHNFAEFGGPFNARYVKIHPVTWNDHICMRADMIVEDGKHNGRL</sequence>
<feature type="domain" description="F5/8 type C" evidence="2">
    <location>
        <begin position="79"/>
        <end position="242"/>
    </location>
</feature>
<dbReference type="PANTHER" id="PTHR24543:SF335">
    <property type="entry name" value="EGF-LIKE REPEAT AND DISCOIDIN I-LIKE DOMAIN-CONTAINING PROTEIN 3"/>
    <property type="match status" value="1"/>
</dbReference>
<dbReference type="SUPFAM" id="SSF49785">
    <property type="entry name" value="Galactose-binding domain-like"/>
    <property type="match status" value="5"/>
</dbReference>
<dbReference type="PROSITE" id="PS50022">
    <property type="entry name" value="FA58C_3"/>
    <property type="match status" value="5"/>
</dbReference>
<name>A0A9J7HLA9_BRAFL</name>
<dbReference type="SMART" id="SM00231">
    <property type="entry name" value="FA58C"/>
    <property type="match status" value="5"/>
</dbReference>
<dbReference type="FunFam" id="2.60.120.260:FF:000016">
    <property type="entry name" value="Contactin-associated protein-like 4 isoform 1"/>
    <property type="match status" value="3"/>
</dbReference>
<reference evidence="3" key="1">
    <citation type="journal article" date="2020" name="Nat. Ecol. Evol.">
        <title>Deeply conserved synteny resolves early events in vertebrate evolution.</title>
        <authorList>
            <person name="Simakov O."/>
            <person name="Marletaz F."/>
            <person name="Yue J.X."/>
            <person name="O'Connell B."/>
            <person name="Jenkins J."/>
            <person name="Brandt A."/>
            <person name="Calef R."/>
            <person name="Tung C.H."/>
            <person name="Huang T.K."/>
            <person name="Schmutz J."/>
            <person name="Satoh N."/>
            <person name="Yu J.K."/>
            <person name="Putnam N.H."/>
            <person name="Green R.E."/>
            <person name="Rokhsar D.S."/>
        </authorList>
    </citation>
    <scope>NUCLEOTIDE SEQUENCE [LARGE SCALE GENOMIC DNA]</scope>
    <source>
        <strain evidence="3">S238N-H82</strain>
    </source>
</reference>
<dbReference type="InterPro" id="IPR008979">
    <property type="entry name" value="Galactose-bd-like_sf"/>
</dbReference>
<evidence type="ECO:0000313" key="3">
    <source>
        <dbReference type="Proteomes" id="UP000001554"/>
    </source>
</evidence>
<dbReference type="GeneID" id="118404379"/>
<dbReference type="PANTHER" id="PTHR24543">
    <property type="entry name" value="MULTICOPPER OXIDASE-RELATED"/>
    <property type="match status" value="1"/>
</dbReference>
<dbReference type="RefSeq" id="XP_035659342.1">
    <property type="nucleotide sequence ID" value="XM_035803449.1"/>
</dbReference>
<dbReference type="CDD" id="cd00057">
    <property type="entry name" value="FA58C"/>
    <property type="match status" value="5"/>
</dbReference>
<dbReference type="OrthoDB" id="10020461at2759"/>
<keyword evidence="3" id="KW-1185">Reference proteome</keyword>
<dbReference type="Pfam" id="PF00754">
    <property type="entry name" value="F5_F8_type_C"/>
    <property type="match status" value="5"/>
</dbReference>
<dbReference type="Gene3D" id="2.60.120.260">
    <property type="entry name" value="Galactose-binding domain-like"/>
    <property type="match status" value="5"/>
</dbReference>